<reference evidence="1 2" key="1">
    <citation type="submission" date="2019-05" db="EMBL/GenBank/DDBJ databases">
        <authorList>
            <person name="Qu J.-H."/>
        </authorList>
    </citation>
    <scope>NUCLEOTIDE SEQUENCE [LARGE SCALE GENOMIC DNA]</scope>
    <source>
        <strain evidence="1 2">T17</strain>
    </source>
</reference>
<dbReference type="RefSeq" id="WP_138366044.1">
    <property type="nucleotide sequence ID" value="NZ_VCEJ01000004.1"/>
</dbReference>
<keyword evidence="2" id="KW-1185">Reference proteome</keyword>
<dbReference type="OrthoDB" id="963592at2"/>
<comment type="caution">
    <text evidence="1">The sequence shown here is derived from an EMBL/GenBank/DDBJ whole genome shotgun (WGS) entry which is preliminary data.</text>
</comment>
<protein>
    <submittedName>
        <fullName evidence="1">Uncharacterized protein</fullName>
    </submittedName>
</protein>
<organism evidence="1 2">
    <name type="scientific">Dyadobacter luticola</name>
    <dbReference type="NCBI Taxonomy" id="1979387"/>
    <lineage>
        <taxon>Bacteria</taxon>
        <taxon>Pseudomonadati</taxon>
        <taxon>Bacteroidota</taxon>
        <taxon>Cytophagia</taxon>
        <taxon>Cytophagales</taxon>
        <taxon>Spirosomataceae</taxon>
        <taxon>Dyadobacter</taxon>
    </lineage>
</organism>
<accession>A0A5R9KX09</accession>
<evidence type="ECO:0000313" key="1">
    <source>
        <dbReference type="EMBL" id="TLV00670.1"/>
    </source>
</evidence>
<dbReference type="Proteomes" id="UP000306402">
    <property type="component" value="Unassembled WGS sequence"/>
</dbReference>
<evidence type="ECO:0000313" key="2">
    <source>
        <dbReference type="Proteomes" id="UP000306402"/>
    </source>
</evidence>
<proteinExistence type="predicted"/>
<sequence length="83" mass="9597">MNTETHFNAPSDAVLLAYGREVHMLLSSSTPERWKAYVWDMFGGYILVQKELGYTPELSNVFWSFKELLEFFEKAESLSTSSH</sequence>
<gene>
    <name evidence="1" type="ORF">FEN17_14400</name>
</gene>
<dbReference type="AlphaFoldDB" id="A0A5R9KX09"/>
<name>A0A5R9KX09_9BACT</name>
<dbReference type="EMBL" id="VCEJ01000004">
    <property type="protein sequence ID" value="TLV00670.1"/>
    <property type="molecule type" value="Genomic_DNA"/>
</dbReference>